<evidence type="ECO:0000313" key="1">
    <source>
        <dbReference type="EMBL" id="KAF8410067.1"/>
    </source>
</evidence>
<dbReference type="EMBL" id="JABCRI010000002">
    <property type="protein sequence ID" value="KAF8410067.1"/>
    <property type="molecule type" value="Genomic_DNA"/>
</dbReference>
<gene>
    <name evidence="1" type="ORF">HHK36_002589</name>
</gene>
<proteinExistence type="predicted"/>
<dbReference type="AlphaFoldDB" id="A0A834ZPP3"/>
<dbReference type="Proteomes" id="UP000655225">
    <property type="component" value="Unassembled WGS sequence"/>
</dbReference>
<keyword evidence="2" id="KW-1185">Reference proteome</keyword>
<accession>A0A834ZPP3</accession>
<comment type="caution">
    <text evidence="1">The sequence shown here is derived from an EMBL/GenBank/DDBJ whole genome shotgun (WGS) entry which is preliminary data.</text>
</comment>
<reference evidence="1 2" key="1">
    <citation type="submission" date="2020-04" db="EMBL/GenBank/DDBJ databases">
        <title>Plant Genome Project.</title>
        <authorList>
            <person name="Zhang R.-G."/>
        </authorList>
    </citation>
    <scope>NUCLEOTIDE SEQUENCE [LARGE SCALE GENOMIC DNA]</scope>
    <source>
        <strain evidence="1">YNK0</strain>
        <tissue evidence="1">Leaf</tissue>
    </source>
</reference>
<protein>
    <submittedName>
        <fullName evidence="1">Uncharacterized protein</fullName>
    </submittedName>
</protein>
<dbReference type="OrthoDB" id="1937698at2759"/>
<sequence length="192" mass="21779">MSFPFYRKPSLQLRFRALETGSDGGRIGSQDAYGSDLLRKPSILPVDEVEVPTKKGDFTGLSDDDDVEGKRSYKQREEEEWVDWEDQILEDTVPLVGFVKMILHSGKDETLLLLLKAQEAKATGYGRNMQVVSLLQFPELKKRWEKRSEKGIGSENNEVEMVGRSRCCDLSEMKTTLAMELKGDEARDALLD</sequence>
<evidence type="ECO:0000313" key="2">
    <source>
        <dbReference type="Proteomes" id="UP000655225"/>
    </source>
</evidence>
<name>A0A834ZPP3_TETSI</name>
<organism evidence="1 2">
    <name type="scientific">Tetracentron sinense</name>
    <name type="common">Spur-leaf</name>
    <dbReference type="NCBI Taxonomy" id="13715"/>
    <lineage>
        <taxon>Eukaryota</taxon>
        <taxon>Viridiplantae</taxon>
        <taxon>Streptophyta</taxon>
        <taxon>Embryophyta</taxon>
        <taxon>Tracheophyta</taxon>
        <taxon>Spermatophyta</taxon>
        <taxon>Magnoliopsida</taxon>
        <taxon>Trochodendrales</taxon>
        <taxon>Trochodendraceae</taxon>
        <taxon>Tetracentron</taxon>
    </lineage>
</organism>